<accession>A0ABP9W050</accession>
<keyword evidence="2" id="KW-0812">Transmembrane</keyword>
<organism evidence="3 4">
    <name type="scientific">Novipirellula caenicola</name>
    <dbReference type="NCBI Taxonomy" id="1536901"/>
    <lineage>
        <taxon>Bacteria</taxon>
        <taxon>Pseudomonadati</taxon>
        <taxon>Planctomycetota</taxon>
        <taxon>Planctomycetia</taxon>
        <taxon>Pirellulales</taxon>
        <taxon>Pirellulaceae</taxon>
        <taxon>Novipirellula</taxon>
    </lineage>
</organism>
<evidence type="ECO:0000313" key="3">
    <source>
        <dbReference type="EMBL" id="GAA5510765.1"/>
    </source>
</evidence>
<name>A0ABP9W050_9BACT</name>
<comment type="caution">
    <text evidence="3">The sequence shown here is derived from an EMBL/GenBank/DDBJ whole genome shotgun (WGS) entry which is preliminary data.</text>
</comment>
<proteinExistence type="predicted"/>
<keyword evidence="2" id="KW-0472">Membrane</keyword>
<protein>
    <submittedName>
        <fullName evidence="3">Uncharacterized protein</fullName>
    </submittedName>
</protein>
<feature type="region of interest" description="Disordered" evidence="1">
    <location>
        <begin position="1"/>
        <end position="22"/>
    </location>
</feature>
<evidence type="ECO:0000313" key="4">
    <source>
        <dbReference type="Proteomes" id="UP001416858"/>
    </source>
</evidence>
<feature type="transmembrane region" description="Helical" evidence="2">
    <location>
        <begin position="31"/>
        <end position="51"/>
    </location>
</feature>
<dbReference type="EMBL" id="BAABRO010000028">
    <property type="protein sequence ID" value="GAA5510765.1"/>
    <property type="molecule type" value="Genomic_DNA"/>
</dbReference>
<keyword evidence="4" id="KW-1185">Reference proteome</keyword>
<keyword evidence="2" id="KW-1133">Transmembrane helix</keyword>
<sequence length="235" mass="26324">MDDRPTAPLSDLETPPRSGGNARRQWSLREFWGLVTIVMLVVAFVVTLQRLRRAEMELDRLRREHGYLEPTTESEIAASRAPSDQPLTYRARVRVPDQPRYRVCYSTLWPKDSSAPDWFAAVDLPPGESVVTVKIGSDPRDLQWKITATVQSDRGTKRLATVLPAEHVTIFRGTHDALRSGIGKQTVRAEKTGSIRLIDDRWLVGNAGVMLYGDKPPAENQIGVFAELQPDQGPL</sequence>
<evidence type="ECO:0000256" key="2">
    <source>
        <dbReference type="SAM" id="Phobius"/>
    </source>
</evidence>
<gene>
    <name evidence="3" type="ORF">Rcae01_06275</name>
</gene>
<evidence type="ECO:0000256" key="1">
    <source>
        <dbReference type="SAM" id="MobiDB-lite"/>
    </source>
</evidence>
<reference evidence="3 4" key="1">
    <citation type="submission" date="2024-02" db="EMBL/GenBank/DDBJ databases">
        <title>Rhodopirellula caenicola NBRC 110016.</title>
        <authorList>
            <person name="Ichikawa N."/>
            <person name="Katano-Makiyama Y."/>
            <person name="Hidaka K."/>
        </authorList>
    </citation>
    <scope>NUCLEOTIDE SEQUENCE [LARGE SCALE GENOMIC DNA]</scope>
    <source>
        <strain evidence="3 4">NBRC 110016</strain>
    </source>
</reference>
<dbReference type="Proteomes" id="UP001416858">
    <property type="component" value="Unassembled WGS sequence"/>
</dbReference>
<dbReference type="RefSeq" id="WP_345688958.1">
    <property type="nucleotide sequence ID" value="NZ_BAABRO010000028.1"/>
</dbReference>